<evidence type="ECO:0000313" key="6">
    <source>
        <dbReference type="Proteomes" id="UP001108240"/>
    </source>
</evidence>
<keyword evidence="1" id="KW-0862">Zinc</keyword>
<keyword evidence="2" id="KW-0175">Coiled coil</keyword>
<feature type="region of interest" description="Disordered" evidence="3">
    <location>
        <begin position="397"/>
        <end position="421"/>
    </location>
</feature>
<accession>A0A9J8C9D6</accession>
<evidence type="ECO:0000256" key="1">
    <source>
        <dbReference type="PROSITE-ProRule" id="PRU00042"/>
    </source>
</evidence>
<organism evidence="5 6">
    <name type="scientific">Cyprinus carpio carpio</name>
    <dbReference type="NCBI Taxonomy" id="630221"/>
    <lineage>
        <taxon>Eukaryota</taxon>
        <taxon>Metazoa</taxon>
        <taxon>Chordata</taxon>
        <taxon>Craniata</taxon>
        <taxon>Vertebrata</taxon>
        <taxon>Euteleostomi</taxon>
        <taxon>Actinopterygii</taxon>
        <taxon>Neopterygii</taxon>
        <taxon>Teleostei</taxon>
        <taxon>Ostariophysi</taxon>
        <taxon>Cypriniformes</taxon>
        <taxon>Cyprinidae</taxon>
        <taxon>Cyprininae</taxon>
        <taxon>Cyprinus</taxon>
    </lineage>
</organism>
<evidence type="ECO:0000313" key="5">
    <source>
        <dbReference type="Ensembl" id="ENSCCRP00000161945.1"/>
    </source>
</evidence>
<evidence type="ECO:0000259" key="4">
    <source>
        <dbReference type="PROSITE" id="PS50157"/>
    </source>
</evidence>
<keyword evidence="1" id="KW-0863">Zinc-finger</keyword>
<dbReference type="PROSITE" id="PS50157">
    <property type="entry name" value="ZINC_FINGER_C2H2_2"/>
    <property type="match status" value="1"/>
</dbReference>
<evidence type="ECO:0000256" key="2">
    <source>
        <dbReference type="SAM" id="Coils"/>
    </source>
</evidence>
<dbReference type="Proteomes" id="UP001108240">
    <property type="component" value="Unplaced"/>
</dbReference>
<dbReference type="PROSITE" id="PS00028">
    <property type="entry name" value="ZINC_FINGER_C2H2_1"/>
    <property type="match status" value="1"/>
</dbReference>
<keyword evidence="1" id="KW-0479">Metal-binding</keyword>
<proteinExistence type="predicted"/>
<dbReference type="GO" id="GO:0008270">
    <property type="term" value="F:zinc ion binding"/>
    <property type="evidence" value="ECO:0007669"/>
    <property type="project" value="UniProtKB-KW"/>
</dbReference>
<reference evidence="5" key="2">
    <citation type="submission" date="2025-09" db="UniProtKB">
        <authorList>
            <consortium name="Ensembl"/>
        </authorList>
    </citation>
    <scope>IDENTIFICATION</scope>
</reference>
<keyword evidence="6" id="KW-1185">Reference proteome</keyword>
<dbReference type="AlphaFoldDB" id="A0A9J8C9D6"/>
<evidence type="ECO:0000256" key="3">
    <source>
        <dbReference type="SAM" id="MobiDB-lite"/>
    </source>
</evidence>
<feature type="domain" description="C2H2-type" evidence="4">
    <location>
        <begin position="59"/>
        <end position="81"/>
    </location>
</feature>
<protein>
    <submittedName>
        <fullName evidence="5">Zgc:193801</fullName>
    </submittedName>
</protein>
<dbReference type="GeneTree" id="ENSGT00670000099470"/>
<name>A0A9J8C9D6_CYPCA</name>
<dbReference type="InterPro" id="IPR013087">
    <property type="entry name" value="Znf_C2H2_type"/>
</dbReference>
<feature type="coiled-coil region" evidence="2">
    <location>
        <begin position="210"/>
        <end position="293"/>
    </location>
</feature>
<reference evidence="5" key="1">
    <citation type="submission" date="2025-08" db="UniProtKB">
        <authorList>
            <consortium name="Ensembl"/>
        </authorList>
    </citation>
    <scope>IDENTIFICATION</scope>
</reference>
<dbReference type="Ensembl" id="ENSCCRT00000108897.1">
    <property type="protein sequence ID" value="ENSCCRP00000161945.1"/>
    <property type="gene ID" value="ENSCCRG00000012680.2"/>
</dbReference>
<sequence>MFHRLKITTNASGQRNLNRISISYQKHVHFCGLKVLRCCVHCEIVGTIKGEKRFKGAHWHCYRCRNGFNRRDEAIKHYKTHFRNPHTTFQIQVTQNVNCRQYYGESSEAHAKAYEGLAVSLGPSGDGFGSILTQPILTTDTETLLTVEPKEDCERNGIPLGAEEEVGSSQNSSDGTQTLVLMDPDGQGNSVIYDTATGILTEQEAESLEQTLLQKRLLELHQQIDTLRQEKESMEKTLRAEIKQLKEQVASLVQSNVRMFEELQAYQCPDHSQQKVAKLLESLEAQHKELLQAQLASLRREILSGADNMPINGHKGALELNVDSEESQTEAISGTLTGLEDMDVQLQTEQHKSTELELVPTDTIPCLQSPGLDLDLPNSGLTTTKVLEDKQEVSLSFVSSKKRSSADDSEEMTESKVQRVS</sequence>